<dbReference type="Proteomes" id="UP000612055">
    <property type="component" value="Unassembled WGS sequence"/>
</dbReference>
<dbReference type="InterPro" id="IPR000595">
    <property type="entry name" value="cNMP-bd_dom"/>
</dbReference>
<name>A0A835YCV9_9CHLO</name>
<feature type="region of interest" description="Disordered" evidence="2">
    <location>
        <begin position="1562"/>
        <end position="1595"/>
    </location>
</feature>
<protein>
    <recommendedName>
        <fullName evidence="4">Cyclic nucleotide-binding domain-containing protein</fullName>
    </recommendedName>
</protein>
<keyword evidence="6" id="KW-1185">Reference proteome</keyword>
<feature type="region of interest" description="Disordered" evidence="2">
    <location>
        <begin position="492"/>
        <end position="737"/>
    </location>
</feature>
<evidence type="ECO:0000313" key="5">
    <source>
        <dbReference type="EMBL" id="KAG2496520.1"/>
    </source>
</evidence>
<feature type="transmembrane region" description="Helical" evidence="3">
    <location>
        <begin position="34"/>
        <end position="53"/>
    </location>
</feature>
<accession>A0A835YCV9</accession>
<proteinExistence type="predicted"/>
<sequence>MAPERDLAVYLGYLNPIPLLDKYLPILNPTRWPFALWSLFMLCMVSLACIIGFRDVDTLRTFYVIDWVTTAAFMADVVVQFRCGFITSQGEVERDSGAIARHYLRGMFAIDFLSALPYQIILAGISQENQRHLVWLGLLKLPRLVRLARALSSAGRGGYAASLVSMARLLLAMLLLVHGSVCIWHYFYENLSHWPWIFSSCTQCTTVGTEYLFGFYSAFLLMLGDKPEANNNVERVFVIVLLFVGALFYAVVIGSLTLLVADMFATASRHKSRAAMVDDSLKYRGVPDDVREKVGAYFDHLSFYQHPGPDGVAFLNELPPGLYATVMSALFGAKLSRVQLFAYTEPPFIRRLAEKLRLSLYMAGDVLYEYGSVGHEMYVIWKGAIALVQPDGGMSALLCDGDHFGELGLMTANTPRGHRAVALRPCDVVLLSRWELLEAMKDFPESAALVKDRARSRLEDHEAPASNLWVAVTAPYGSTGAYGSGAYGERLEVEHSGGSSGHGDPLDLTTRHDCGPRRKQTAADGAESEASGASGIVYASSTSDDSDKGEAGSGKRKSISRRSGPVAEAREEPRSGLGSGAGGGGGTGGGGGGSRSISARLTTWFRRGRLSPEPTQQRSSCDWDGSPRPATALPATGLGGSPRAAAAAAPSPPSSGEAWALALGLPSPGPHSPRSHTAALRIQPRPSGPSLLPLLQPPELPLAGAPSVSAHGPPPMPSTRPDASLRTQALGSPVRRGLSFISRRSSGQMDEHHREEHGVGDIDPFADMVLKVTRSPASSRAMSRGPTGSGIRTSGNGMTAAQRQYLRQGSVTAAGGDGPGLEPGPAQRTAPLPPPPLPRPGAAKAGLWIDSLHDGLGTPTPLSGVCDDENDDEDELIAASNARAGLSSGPSSRNRSRVVSSQGSRRAPRGALSRRASSALDVEGPPIPIVPPFPGLPQGALGRASPEPGCAPTVIATITPTGPPRARVPPRRTRNTSAEDLMMLMDGDDLTSSQQMLQLILQAAATPAQQGQQQAQQGGMLGAARSTRVSAQGMTTASQRRSATGMCGTPVGAAGGGGGPGILTATDSNSAFWNTNTSGVESVAAPSCSAARTGRNSGGGGDGLQPARPPRQRTSATGLVGPPSRGPTTSTAAAVAAFGGSLLVLPPASPGPGGAATAGGAGAGASGAYARRNSTECLSPLPAPARPNRRLPRRTASMLVPRDAGSRRSTAAGASAAGLALASGTTVAYSSDEEAEQDDDWSDGSGDGRRWRDKCATLKRKLAEAQAALTAAIDDPLKVPAIAAVFRREFAALAARLEARVEAALGGVLGRVSELSVRAEDAFVQAAAADDRLQRLEELAAGLLLDSPHAAAGDSVLGLQLVTGDPTAGQHVPKNGSGGGSGNRGGGSLSGTGGHVSLDTSAHMALRTVYGRSGSATTTTMRHSNSRRSSTLIPGGVPPPASGGILKHATSTSGSAGPTSLTGAGPGAAVGGPSAAGGGLVVPANRRASVLLFDGGGVEGASYDLSTARRAAARRGGSVIQGPRTSMDEQAGAQYGGVTSRISASGGGALLGGVMRTAQARRAPLDSAPQSPSHSALHSPAGTQDGGGSGDEAAAPRPVWQAAASGCVGQTPTHAPTPLALEPASPALSFLESVLCNDGGGGGGSPRSAAPFDRSASLSSRVRAPAGTAAMPPPGAPARDETATGGPSSNTRQLHRLASRSTSRPTSAAAHATEAAAGLEPAAVRDVLDAGLGTWATPAHQAQAAGLGQQGPGRPGGLHAAGRPVWTMGGGSADASQARQP</sequence>
<feature type="region of interest" description="Disordered" evidence="2">
    <location>
        <begin position="1176"/>
        <end position="1212"/>
    </location>
</feature>
<feature type="region of interest" description="Disordered" evidence="2">
    <location>
        <begin position="1741"/>
        <end position="1781"/>
    </location>
</feature>
<feature type="region of interest" description="Disordered" evidence="2">
    <location>
        <begin position="1412"/>
        <end position="1466"/>
    </location>
</feature>
<feature type="region of interest" description="Disordered" evidence="2">
    <location>
        <begin position="1364"/>
        <end position="1397"/>
    </location>
</feature>
<feature type="coiled-coil region" evidence="1">
    <location>
        <begin position="1319"/>
        <end position="1346"/>
    </location>
</feature>
<dbReference type="InterPro" id="IPR050818">
    <property type="entry name" value="KCNH_animal-type"/>
</dbReference>
<dbReference type="Gene3D" id="2.60.120.10">
    <property type="entry name" value="Jelly Rolls"/>
    <property type="match status" value="1"/>
</dbReference>
<feature type="region of interest" description="Disordered" evidence="2">
    <location>
        <begin position="1639"/>
        <end position="1717"/>
    </location>
</feature>
<evidence type="ECO:0000259" key="4">
    <source>
        <dbReference type="PROSITE" id="PS50042"/>
    </source>
</evidence>
<feature type="compositionally biased region" description="Gly residues" evidence="2">
    <location>
        <begin position="577"/>
        <end position="594"/>
    </location>
</feature>
<evidence type="ECO:0000256" key="1">
    <source>
        <dbReference type="SAM" id="Coils"/>
    </source>
</evidence>
<feature type="compositionally biased region" description="Low complexity" evidence="2">
    <location>
        <begin position="1449"/>
        <end position="1463"/>
    </location>
</feature>
<dbReference type="EMBL" id="JAEHOE010000018">
    <property type="protein sequence ID" value="KAG2496520.1"/>
    <property type="molecule type" value="Genomic_DNA"/>
</dbReference>
<organism evidence="5 6">
    <name type="scientific">Edaphochlamys debaryana</name>
    <dbReference type="NCBI Taxonomy" id="47281"/>
    <lineage>
        <taxon>Eukaryota</taxon>
        <taxon>Viridiplantae</taxon>
        <taxon>Chlorophyta</taxon>
        <taxon>core chlorophytes</taxon>
        <taxon>Chlorophyceae</taxon>
        <taxon>CS clade</taxon>
        <taxon>Chlamydomonadales</taxon>
        <taxon>Chlamydomonadales incertae sedis</taxon>
        <taxon>Edaphochlamys</taxon>
    </lineage>
</organism>
<dbReference type="GO" id="GO:0005886">
    <property type="term" value="C:plasma membrane"/>
    <property type="evidence" value="ECO:0007669"/>
    <property type="project" value="TreeGrafter"/>
</dbReference>
<feature type="compositionally biased region" description="Low complexity" evidence="2">
    <location>
        <begin position="641"/>
        <end position="660"/>
    </location>
</feature>
<feature type="transmembrane region" description="Helical" evidence="3">
    <location>
        <begin position="169"/>
        <end position="187"/>
    </location>
</feature>
<feature type="compositionally biased region" description="Acidic residues" evidence="2">
    <location>
        <begin position="1231"/>
        <end position="1242"/>
    </location>
</feature>
<evidence type="ECO:0000256" key="3">
    <source>
        <dbReference type="SAM" id="Phobius"/>
    </source>
</evidence>
<feature type="transmembrane region" description="Helical" evidence="3">
    <location>
        <begin position="236"/>
        <end position="261"/>
    </location>
</feature>
<dbReference type="PANTHER" id="PTHR10217">
    <property type="entry name" value="VOLTAGE AND LIGAND GATED POTASSIUM CHANNEL"/>
    <property type="match status" value="1"/>
</dbReference>
<feature type="region of interest" description="Disordered" evidence="2">
    <location>
        <begin position="881"/>
        <end position="925"/>
    </location>
</feature>
<feature type="region of interest" description="Disordered" evidence="2">
    <location>
        <begin position="743"/>
        <end position="762"/>
    </location>
</feature>
<dbReference type="InterPro" id="IPR018490">
    <property type="entry name" value="cNMP-bd_dom_sf"/>
</dbReference>
<dbReference type="Pfam" id="PF00027">
    <property type="entry name" value="cNMP_binding"/>
    <property type="match status" value="1"/>
</dbReference>
<keyword evidence="3" id="KW-0472">Membrane</keyword>
<feature type="region of interest" description="Disordered" evidence="2">
    <location>
        <begin position="774"/>
        <end position="843"/>
    </location>
</feature>
<feature type="compositionally biased region" description="Polar residues" evidence="2">
    <location>
        <begin position="790"/>
        <end position="811"/>
    </location>
</feature>
<feature type="domain" description="Cyclic nucleotide-binding" evidence="4">
    <location>
        <begin position="340"/>
        <end position="433"/>
    </location>
</feature>
<feature type="compositionally biased region" description="Polar residues" evidence="2">
    <location>
        <begin position="1414"/>
        <end position="1432"/>
    </location>
</feature>
<dbReference type="SUPFAM" id="SSF51206">
    <property type="entry name" value="cAMP-binding domain-like"/>
    <property type="match status" value="1"/>
</dbReference>
<feature type="compositionally biased region" description="Low complexity" evidence="2">
    <location>
        <begin position="522"/>
        <end position="535"/>
    </location>
</feature>
<feature type="compositionally biased region" description="Low complexity" evidence="2">
    <location>
        <begin position="887"/>
        <end position="905"/>
    </location>
</feature>
<comment type="caution">
    <text evidence="5">The sequence shown here is derived from an EMBL/GenBank/DDBJ whole genome shotgun (WGS) entry which is preliminary data.</text>
</comment>
<feature type="compositionally biased region" description="Gly residues" evidence="2">
    <location>
        <begin position="1376"/>
        <end position="1394"/>
    </location>
</feature>
<feature type="compositionally biased region" description="Low complexity" evidence="2">
    <location>
        <begin position="1699"/>
        <end position="1717"/>
    </location>
</feature>
<evidence type="ECO:0000313" key="6">
    <source>
        <dbReference type="Proteomes" id="UP000612055"/>
    </source>
</evidence>
<dbReference type="GO" id="GO:0005249">
    <property type="term" value="F:voltage-gated potassium channel activity"/>
    <property type="evidence" value="ECO:0007669"/>
    <property type="project" value="TreeGrafter"/>
</dbReference>
<feature type="region of interest" description="Disordered" evidence="2">
    <location>
        <begin position="1084"/>
        <end position="1130"/>
    </location>
</feature>
<dbReference type="PANTHER" id="PTHR10217:SF435">
    <property type="entry name" value="POTASSIUM VOLTAGE-GATED CHANNEL PROTEIN EAG"/>
    <property type="match status" value="1"/>
</dbReference>
<keyword evidence="3" id="KW-1133">Transmembrane helix</keyword>
<dbReference type="SUPFAM" id="SSF81324">
    <property type="entry name" value="Voltage-gated potassium channels"/>
    <property type="match status" value="1"/>
</dbReference>
<dbReference type="PROSITE" id="PS50042">
    <property type="entry name" value="CNMP_BINDING_3"/>
    <property type="match status" value="1"/>
</dbReference>
<dbReference type="InterPro" id="IPR014710">
    <property type="entry name" value="RmlC-like_jellyroll"/>
</dbReference>
<feature type="compositionally biased region" description="Low complexity" evidence="2">
    <location>
        <begin position="683"/>
        <end position="694"/>
    </location>
</feature>
<evidence type="ECO:0000256" key="2">
    <source>
        <dbReference type="SAM" id="MobiDB-lite"/>
    </source>
</evidence>
<dbReference type="CDD" id="cd00038">
    <property type="entry name" value="CAP_ED"/>
    <property type="match status" value="1"/>
</dbReference>
<dbReference type="OrthoDB" id="426293at2759"/>
<dbReference type="GO" id="GO:0042391">
    <property type="term" value="P:regulation of membrane potential"/>
    <property type="evidence" value="ECO:0007669"/>
    <property type="project" value="TreeGrafter"/>
</dbReference>
<reference evidence="5" key="1">
    <citation type="journal article" date="2020" name="bioRxiv">
        <title>Comparative genomics of Chlamydomonas.</title>
        <authorList>
            <person name="Craig R.J."/>
            <person name="Hasan A.R."/>
            <person name="Ness R.W."/>
            <person name="Keightley P.D."/>
        </authorList>
    </citation>
    <scope>NUCLEOTIDE SEQUENCE</scope>
    <source>
        <strain evidence="5">CCAP 11/70</strain>
    </source>
</reference>
<feature type="compositionally biased region" description="Basic and acidic residues" evidence="2">
    <location>
        <begin position="749"/>
        <end position="760"/>
    </location>
</feature>
<feature type="region of interest" description="Disordered" evidence="2">
    <location>
        <begin position="1228"/>
        <end position="1250"/>
    </location>
</feature>
<keyword evidence="3" id="KW-0812">Transmembrane</keyword>
<dbReference type="Gene3D" id="1.10.287.70">
    <property type="match status" value="1"/>
</dbReference>
<gene>
    <name evidence="5" type="ORF">HYH03_005344</name>
</gene>
<keyword evidence="1" id="KW-0175">Coiled coil</keyword>
<feature type="transmembrane region" description="Helical" evidence="3">
    <location>
        <begin position="207"/>
        <end position="224"/>
    </location>
</feature>
<dbReference type="SMART" id="SM00100">
    <property type="entry name" value="cNMP"/>
    <property type="match status" value="1"/>
</dbReference>